<dbReference type="EMBL" id="RBEE01000002">
    <property type="protein sequence ID" value="RNL56436.1"/>
    <property type="molecule type" value="Genomic_DNA"/>
</dbReference>
<accession>A0A3N0C1Z7</accession>
<reference evidence="1 2" key="1">
    <citation type="submission" date="2018-10" db="EMBL/GenBank/DDBJ databases">
        <title>Genome sequencing of Pedobacter jejuensis TNB23.</title>
        <authorList>
            <person name="Cho Y.-J."/>
            <person name="Cho A."/>
            <person name="Kim O.-S."/>
        </authorList>
    </citation>
    <scope>NUCLEOTIDE SEQUENCE [LARGE SCALE GENOMIC DNA]</scope>
    <source>
        <strain evidence="1 2">TNB23</strain>
    </source>
</reference>
<organism evidence="1 2">
    <name type="scientific">Pedobacter jejuensis</name>
    <dbReference type="NCBI Taxonomy" id="1268550"/>
    <lineage>
        <taxon>Bacteria</taxon>
        <taxon>Pseudomonadati</taxon>
        <taxon>Bacteroidota</taxon>
        <taxon>Sphingobacteriia</taxon>
        <taxon>Sphingobacteriales</taxon>
        <taxon>Sphingobacteriaceae</taxon>
        <taxon>Pedobacter</taxon>
    </lineage>
</organism>
<comment type="caution">
    <text evidence="1">The sequence shown here is derived from an EMBL/GenBank/DDBJ whole genome shotgun (WGS) entry which is preliminary data.</text>
</comment>
<proteinExistence type="predicted"/>
<evidence type="ECO:0000313" key="2">
    <source>
        <dbReference type="Proteomes" id="UP000274046"/>
    </source>
</evidence>
<evidence type="ECO:0000313" key="1">
    <source>
        <dbReference type="EMBL" id="RNL56436.1"/>
    </source>
</evidence>
<keyword evidence="2" id="KW-1185">Reference proteome</keyword>
<name>A0A3N0C1Z7_9SPHI</name>
<sequence length="272" mass="32428">MMEVRTFDCDAGRDFIKISIDLWDDFKLFYNEVIRSKVDVRFVINYKYLNVNELNIGRDDVLNNFLHLQLEILISVIRKKEELLKQHELLIDLKSSLNEFELVKLLLGGNKRQIVLDYHAFIINQIIPIYNLKIKKYEEILKINYNKNFVRQRPEEFALVKLETGFMKDDLKAQVIKYLNSVIRNEKEYIQFSTEFFDGRVNEMVYSINITTLKEFCRFFKFLCNEDYLNVEKKALASWIIRKFKIEGDSGNLGKEGTIIKYLEGVKHDPFF</sequence>
<dbReference type="AlphaFoldDB" id="A0A3N0C1Z7"/>
<gene>
    <name evidence="1" type="ORF">D7004_00680</name>
</gene>
<dbReference type="RefSeq" id="WP_123203951.1">
    <property type="nucleotide sequence ID" value="NZ_RBEE01000002.1"/>
</dbReference>
<protein>
    <submittedName>
        <fullName evidence="1">Uncharacterized protein</fullName>
    </submittedName>
</protein>
<dbReference type="Proteomes" id="UP000274046">
    <property type="component" value="Unassembled WGS sequence"/>
</dbReference>